<comment type="caution">
    <text evidence="9">The sequence shown here is derived from an EMBL/GenBank/DDBJ whole genome shotgun (WGS) entry which is preliminary data.</text>
</comment>
<evidence type="ECO:0000256" key="2">
    <source>
        <dbReference type="ARBA" id="ARBA00005417"/>
    </source>
</evidence>
<dbReference type="Pfam" id="PF00005">
    <property type="entry name" value="ABC_tran"/>
    <property type="match status" value="1"/>
</dbReference>
<dbReference type="PANTHER" id="PTHR43297">
    <property type="entry name" value="OLIGOPEPTIDE TRANSPORT ATP-BINDING PROTEIN APPD"/>
    <property type="match status" value="1"/>
</dbReference>
<dbReference type="GO" id="GO:0016887">
    <property type="term" value="F:ATP hydrolysis activity"/>
    <property type="evidence" value="ECO:0007669"/>
    <property type="project" value="InterPro"/>
</dbReference>
<dbReference type="PANTHER" id="PTHR43297:SF2">
    <property type="entry name" value="DIPEPTIDE TRANSPORT ATP-BINDING PROTEIN DPPD"/>
    <property type="match status" value="1"/>
</dbReference>
<dbReference type="InterPro" id="IPR017871">
    <property type="entry name" value="ABC_transporter-like_CS"/>
</dbReference>
<dbReference type="CDD" id="cd03257">
    <property type="entry name" value="ABC_NikE_OppD_transporters"/>
    <property type="match status" value="1"/>
</dbReference>
<reference evidence="9" key="1">
    <citation type="submission" date="2020-10" db="EMBL/GenBank/DDBJ databases">
        <authorList>
            <person name="Gilroy R."/>
        </authorList>
    </citation>
    <scope>NUCLEOTIDE SEQUENCE</scope>
    <source>
        <strain evidence="9">ChiGjej2B2-12916</strain>
    </source>
</reference>
<comment type="subcellular location">
    <subcellularLocation>
        <location evidence="1">Cell membrane</location>
        <topology evidence="1">Peripheral membrane protein</topology>
    </subcellularLocation>
</comment>
<dbReference type="GO" id="GO:0005524">
    <property type="term" value="F:ATP binding"/>
    <property type="evidence" value="ECO:0007669"/>
    <property type="project" value="UniProtKB-KW"/>
</dbReference>
<dbReference type="SMART" id="SM00382">
    <property type="entry name" value="AAA"/>
    <property type="match status" value="1"/>
</dbReference>
<name>A0A9D0YU12_9FIRM</name>
<dbReference type="SUPFAM" id="SSF52540">
    <property type="entry name" value="P-loop containing nucleoside triphosphate hydrolases"/>
    <property type="match status" value="1"/>
</dbReference>
<evidence type="ECO:0000256" key="3">
    <source>
        <dbReference type="ARBA" id="ARBA00022448"/>
    </source>
</evidence>
<protein>
    <submittedName>
        <fullName evidence="9">ABC transporter ATP-binding protein</fullName>
    </submittedName>
</protein>
<accession>A0A9D0YU12</accession>
<proteinExistence type="inferred from homology"/>
<dbReference type="GO" id="GO:0005886">
    <property type="term" value="C:plasma membrane"/>
    <property type="evidence" value="ECO:0007669"/>
    <property type="project" value="UniProtKB-SubCell"/>
</dbReference>
<organism evidence="9 10">
    <name type="scientific">Candidatus Enterenecus faecium</name>
    <dbReference type="NCBI Taxonomy" id="2840780"/>
    <lineage>
        <taxon>Bacteria</taxon>
        <taxon>Bacillati</taxon>
        <taxon>Bacillota</taxon>
        <taxon>Clostridia</taxon>
        <taxon>Eubacteriales</taxon>
        <taxon>Candidatus Enterenecus</taxon>
    </lineage>
</organism>
<keyword evidence="5" id="KW-0547">Nucleotide-binding</keyword>
<evidence type="ECO:0000256" key="5">
    <source>
        <dbReference type="ARBA" id="ARBA00022741"/>
    </source>
</evidence>
<keyword evidence="6 9" id="KW-0067">ATP-binding</keyword>
<dbReference type="AlphaFoldDB" id="A0A9D0YU12"/>
<keyword evidence="4" id="KW-1003">Cell membrane</keyword>
<evidence type="ECO:0000256" key="4">
    <source>
        <dbReference type="ARBA" id="ARBA00022475"/>
    </source>
</evidence>
<dbReference type="PROSITE" id="PS00211">
    <property type="entry name" value="ABC_TRANSPORTER_1"/>
    <property type="match status" value="1"/>
</dbReference>
<dbReference type="InterPro" id="IPR027417">
    <property type="entry name" value="P-loop_NTPase"/>
</dbReference>
<dbReference type="PROSITE" id="PS50893">
    <property type="entry name" value="ABC_TRANSPORTER_2"/>
    <property type="match status" value="1"/>
</dbReference>
<gene>
    <name evidence="9" type="ORF">IAD31_07120</name>
</gene>
<evidence type="ECO:0000256" key="6">
    <source>
        <dbReference type="ARBA" id="ARBA00022840"/>
    </source>
</evidence>
<keyword evidence="7" id="KW-0472">Membrane</keyword>
<dbReference type="InterPro" id="IPR003439">
    <property type="entry name" value="ABC_transporter-like_ATP-bd"/>
</dbReference>
<dbReference type="InterPro" id="IPR003593">
    <property type="entry name" value="AAA+_ATPase"/>
</dbReference>
<evidence type="ECO:0000256" key="1">
    <source>
        <dbReference type="ARBA" id="ARBA00004202"/>
    </source>
</evidence>
<evidence type="ECO:0000313" key="10">
    <source>
        <dbReference type="Proteomes" id="UP000886879"/>
    </source>
</evidence>
<comment type="similarity">
    <text evidence="2">Belongs to the ABC transporter superfamily.</text>
</comment>
<feature type="domain" description="ABC transporter" evidence="8">
    <location>
        <begin position="2"/>
        <end position="252"/>
    </location>
</feature>
<dbReference type="Gene3D" id="3.40.50.300">
    <property type="entry name" value="P-loop containing nucleotide triphosphate hydrolases"/>
    <property type="match status" value="1"/>
</dbReference>
<evidence type="ECO:0000256" key="7">
    <source>
        <dbReference type="ARBA" id="ARBA00023136"/>
    </source>
</evidence>
<reference evidence="9" key="2">
    <citation type="journal article" date="2021" name="PeerJ">
        <title>Extensive microbial diversity within the chicken gut microbiome revealed by metagenomics and culture.</title>
        <authorList>
            <person name="Gilroy R."/>
            <person name="Ravi A."/>
            <person name="Getino M."/>
            <person name="Pursley I."/>
            <person name="Horton D.L."/>
            <person name="Alikhan N.F."/>
            <person name="Baker D."/>
            <person name="Gharbi K."/>
            <person name="Hall N."/>
            <person name="Watson M."/>
            <person name="Adriaenssens E.M."/>
            <person name="Foster-Nyarko E."/>
            <person name="Jarju S."/>
            <person name="Secka A."/>
            <person name="Antonio M."/>
            <person name="Oren A."/>
            <person name="Chaudhuri R.R."/>
            <person name="La Ragione R."/>
            <person name="Hildebrand F."/>
            <person name="Pallen M.J."/>
        </authorList>
    </citation>
    <scope>NUCLEOTIDE SEQUENCE</scope>
    <source>
        <strain evidence="9">ChiGjej2B2-12916</strain>
    </source>
</reference>
<dbReference type="FunFam" id="3.40.50.300:FF:000016">
    <property type="entry name" value="Oligopeptide ABC transporter ATP-binding component"/>
    <property type="match status" value="1"/>
</dbReference>
<dbReference type="Proteomes" id="UP000886879">
    <property type="component" value="Unassembled WGS sequence"/>
</dbReference>
<dbReference type="EMBL" id="DVFO01000072">
    <property type="protein sequence ID" value="HIQ61351.1"/>
    <property type="molecule type" value="Genomic_DNA"/>
</dbReference>
<evidence type="ECO:0000313" key="9">
    <source>
        <dbReference type="EMBL" id="HIQ61351.1"/>
    </source>
</evidence>
<dbReference type="InterPro" id="IPR050388">
    <property type="entry name" value="ABC_Ni/Peptide_Import"/>
</dbReference>
<keyword evidence="3" id="KW-0813">Transport</keyword>
<sequence>MLQIEHLKITFPNSKGHFEAVKDFSLNVEEGQVIGIVGESGSGKSMTAHAIMGLLDRKSVQVSGSIRFEGVELLDLTRSQMRSYQGKDLSIIFQEPMTSLNPTMKIGPQVEEALRIHTKMPPKERKQRALEAMALAGLPNGEQLYHQYPHQLSGGMRQRVMIAAALVLRPKLLIADEPTTALDVTIQAQILDTLKEINRKEGIAILFISHDLGVIRALCHHVVVMQQGEIVEAGDVEQVFHHPQQAYTQRLIASRPTRTKLKAGGSHG</sequence>
<evidence type="ECO:0000259" key="8">
    <source>
        <dbReference type="PROSITE" id="PS50893"/>
    </source>
</evidence>